<accession>A0A7D5L812</accession>
<dbReference type="InterPro" id="IPR002587">
    <property type="entry name" value="Myo-inos-1-P_Synthase"/>
</dbReference>
<name>A0A7D5L812_9EURY</name>
<evidence type="ECO:0000313" key="3">
    <source>
        <dbReference type="EMBL" id="QLG60426.1"/>
    </source>
</evidence>
<dbReference type="Pfam" id="PF07994">
    <property type="entry name" value="NAD_binding_5"/>
    <property type="match status" value="1"/>
</dbReference>
<dbReference type="OrthoDB" id="49512at2157"/>
<protein>
    <submittedName>
        <fullName evidence="3">Inositol-3-phosphate synthase</fullName>
    </submittedName>
</protein>
<dbReference type="InterPro" id="IPR036291">
    <property type="entry name" value="NAD(P)-bd_dom_sf"/>
</dbReference>
<dbReference type="PIRSF" id="PIRSF015578">
    <property type="entry name" value="Myoinos-ppht_syn"/>
    <property type="match status" value="1"/>
</dbReference>
<dbReference type="Gene3D" id="3.30.360.10">
    <property type="entry name" value="Dihydrodipicolinate Reductase, domain 2"/>
    <property type="match status" value="1"/>
</dbReference>
<dbReference type="KEGG" id="halu:HUG12_01130"/>
<dbReference type="Pfam" id="PF01658">
    <property type="entry name" value="Inos-1-P_synth"/>
    <property type="match status" value="1"/>
</dbReference>
<evidence type="ECO:0000313" key="4">
    <source>
        <dbReference type="Proteomes" id="UP000509626"/>
    </source>
</evidence>
<dbReference type="RefSeq" id="WP_179267012.1">
    <property type="nucleotide sequence ID" value="NZ_CP058579.1"/>
</dbReference>
<evidence type="ECO:0000256" key="1">
    <source>
        <dbReference type="ARBA" id="ARBA00010813"/>
    </source>
</evidence>
<dbReference type="SUPFAM" id="SSF55347">
    <property type="entry name" value="Glyceraldehyde-3-phosphate dehydrogenase-like, C-terminal domain"/>
    <property type="match status" value="1"/>
</dbReference>
<dbReference type="SUPFAM" id="SSF51735">
    <property type="entry name" value="NAD(P)-binding Rossmann-fold domains"/>
    <property type="match status" value="1"/>
</dbReference>
<dbReference type="Proteomes" id="UP000509626">
    <property type="component" value="Chromosome"/>
</dbReference>
<proteinExistence type="inferred from homology"/>
<dbReference type="InterPro" id="IPR013021">
    <property type="entry name" value="Myo-inos-1-P_Synthase_GAPDH"/>
</dbReference>
<keyword evidence="4" id="KW-1185">Reference proteome</keyword>
<dbReference type="EMBL" id="CP058579">
    <property type="protein sequence ID" value="QLG60426.1"/>
    <property type="molecule type" value="Genomic_DNA"/>
</dbReference>
<evidence type="ECO:0000259" key="2">
    <source>
        <dbReference type="Pfam" id="PF01658"/>
    </source>
</evidence>
<dbReference type="GeneID" id="56036019"/>
<reference evidence="3 4" key="1">
    <citation type="submission" date="2020-06" db="EMBL/GenBank/DDBJ databases">
        <title>NJ-3-1, isolated from saline soil.</title>
        <authorList>
            <person name="Cui H.L."/>
            <person name="Shi X."/>
        </authorList>
    </citation>
    <scope>NUCLEOTIDE SEQUENCE [LARGE SCALE GENOMIC DNA]</scope>
    <source>
        <strain evidence="3 4">NJ-3-1</strain>
    </source>
</reference>
<dbReference type="GO" id="GO:0008654">
    <property type="term" value="P:phospholipid biosynthetic process"/>
    <property type="evidence" value="ECO:0007669"/>
    <property type="project" value="InterPro"/>
</dbReference>
<dbReference type="Gene3D" id="3.40.50.720">
    <property type="entry name" value="NAD(P)-binding Rossmann-like Domain"/>
    <property type="match status" value="1"/>
</dbReference>
<dbReference type="AlphaFoldDB" id="A0A7D5L812"/>
<feature type="domain" description="Myo-inositol-1-phosphate synthase GAPDH-like" evidence="2">
    <location>
        <begin position="233"/>
        <end position="337"/>
    </location>
</feature>
<dbReference type="GO" id="GO:0006021">
    <property type="term" value="P:inositol biosynthetic process"/>
    <property type="evidence" value="ECO:0007669"/>
    <property type="project" value="InterPro"/>
</dbReference>
<organism evidence="3 4">
    <name type="scientific">Halorarum salinum</name>
    <dbReference type="NCBI Taxonomy" id="2743089"/>
    <lineage>
        <taxon>Archaea</taxon>
        <taxon>Methanobacteriati</taxon>
        <taxon>Methanobacteriota</taxon>
        <taxon>Stenosarchaea group</taxon>
        <taxon>Halobacteria</taxon>
        <taxon>Halobacteriales</taxon>
        <taxon>Haloferacaceae</taxon>
        <taxon>Halorarum</taxon>
    </lineage>
</organism>
<comment type="similarity">
    <text evidence="1">Belongs to the myo-inositol 1-phosphate synthase family.</text>
</comment>
<dbReference type="GO" id="GO:0004512">
    <property type="term" value="F:inositol-3-phosphate synthase activity"/>
    <property type="evidence" value="ECO:0007669"/>
    <property type="project" value="InterPro"/>
</dbReference>
<dbReference type="PANTHER" id="PTHR11510">
    <property type="entry name" value="MYO-INOSITOL-1 PHOSPHATE SYNTHASE"/>
    <property type="match status" value="1"/>
</dbReference>
<sequence>MSGTGVWFVGARGNIATTAMVGARAVARGAVSTTGLVTEREPCTRLDLPEMGSLAFGGHDIRDGNVVSSARELAERNRVPDRETLASVEVDLEGVDEHVRPGTALNCGAATDLADGDPLEVGRTVEEVVEWLRDDLRTFRRDRDLDRVVVVNVASTEPTLADGDRYGSRAALEGAIEDDDRELPASVLYAYAALSEGCPFANFTPAVGSAVGGLRELAEEEGLPHMGNDGKTGESLLKTALGPMFAARNLHVRSWEGHNILGNTDGEVLEDDRNKGGKIRSKGDLLESILPDIEHNRVRIDHTPSLNDWKTAWDYVHFEGFLDTGMTMQFTWQGSDSALAAPLVLDLVRLLTHAADRDESGLQPHLASFFKAPVGVDEHDLSRQFDVLHEYVDRHATLQPEEATTPTD</sequence>
<gene>
    <name evidence="3" type="ORF">HUG12_01130</name>
</gene>